<evidence type="ECO:0000313" key="2">
    <source>
        <dbReference type="Proteomes" id="UP000675881"/>
    </source>
</evidence>
<protein>
    <submittedName>
        <fullName evidence="1">(salmon louse) hypothetical protein</fullName>
    </submittedName>
</protein>
<dbReference type="PANTHER" id="PTHR21261:SF2">
    <property type="entry name" value="GH04238P-RELATED"/>
    <property type="match status" value="1"/>
</dbReference>
<dbReference type="OrthoDB" id="6478865at2759"/>
<dbReference type="SUPFAM" id="SSF48726">
    <property type="entry name" value="Immunoglobulin"/>
    <property type="match status" value="1"/>
</dbReference>
<dbReference type="PANTHER" id="PTHR21261">
    <property type="entry name" value="BEAT PROTEIN"/>
    <property type="match status" value="1"/>
</dbReference>
<proteinExistence type="predicted"/>
<reference evidence="1" key="1">
    <citation type="submission" date="2021-02" db="EMBL/GenBank/DDBJ databases">
        <authorList>
            <person name="Bekaert M."/>
        </authorList>
    </citation>
    <scope>NUCLEOTIDE SEQUENCE</scope>
    <source>
        <strain evidence="1">IoA-00</strain>
    </source>
</reference>
<accession>A0A7R8H885</accession>
<gene>
    <name evidence="1" type="ORF">LSAA_9682</name>
</gene>
<keyword evidence="2" id="KW-1185">Reference proteome</keyword>
<dbReference type="InterPro" id="IPR036179">
    <property type="entry name" value="Ig-like_dom_sf"/>
</dbReference>
<evidence type="ECO:0000313" key="1">
    <source>
        <dbReference type="EMBL" id="CAF2933988.1"/>
    </source>
</evidence>
<name>A0A7R8H885_LEPSM</name>
<dbReference type="Proteomes" id="UP000675881">
    <property type="component" value="Chromosome 5"/>
</dbReference>
<dbReference type="AlphaFoldDB" id="A0A7R8H885"/>
<organism evidence="1 2">
    <name type="scientific">Lepeophtheirus salmonis</name>
    <name type="common">Salmon louse</name>
    <name type="synonym">Caligus salmonis</name>
    <dbReference type="NCBI Taxonomy" id="72036"/>
    <lineage>
        <taxon>Eukaryota</taxon>
        <taxon>Metazoa</taxon>
        <taxon>Ecdysozoa</taxon>
        <taxon>Arthropoda</taxon>
        <taxon>Crustacea</taxon>
        <taxon>Multicrustacea</taxon>
        <taxon>Hexanauplia</taxon>
        <taxon>Copepoda</taxon>
        <taxon>Siphonostomatoida</taxon>
        <taxon>Caligidae</taxon>
        <taxon>Lepeophtheirus</taxon>
    </lineage>
</organism>
<dbReference type="EMBL" id="HG994584">
    <property type="protein sequence ID" value="CAF2933988.1"/>
    <property type="molecule type" value="Genomic_DNA"/>
</dbReference>
<sequence length="222" mass="25700">MILKWYLNKRTVYQWIPPNRPQGLGSMRHSLNLDFEISPHPYGRHRALYLNSPTTELSGNYTCRISTMQNEASKTKPMVIYEPAKSMSLQIYQRPESSNLNISCLVDHIYPEPLIEIFYQPTTGSQNRERLKGIEERINHYQNGAWHKVVFVLLAKKLLRFEENVFECHVTLPGTQYALQRRTVYKTESGNPTVLASAGSSRLLSQQSILLILLLILSYWKS</sequence>